<name>A0A8J2P047_9HEXA</name>
<feature type="region of interest" description="Disordered" evidence="2">
    <location>
        <begin position="1"/>
        <end position="20"/>
    </location>
</feature>
<dbReference type="PROSITE" id="PS50157">
    <property type="entry name" value="ZINC_FINGER_C2H2_2"/>
    <property type="match status" value="6"/>
</dbReference>
<feature type="compositionally biased region" description="Polar residues" evidence="2">
    <location>
        <begin position="177"/>
        <end position="187"/>
    </location>
</feature>
<dbReference type="SMART" id="SM00355">
    <property type="entry name" value="ZnF_C2H2"/>
    <property type="match status" value="13"/>
</dbReference>
<protein>
    <recommendedName>
        <fullName evidence="3">C2H2-type domain-containing protein</fullName>
    </recommendedName>
</protein>
<evidence type="ECO:0000256" key="1">
    <source>
        <dbReference type="PROSITE-ProRule" id="PRU00042"/>
    </source>
</evidence>
<organism evidence="4 5">
    <name type="scientific">Allacma fusca</name>
    <dbReference type="NCBI Taxonomy" id="39272"/>
    <lineage>
        <taxon>Eukaryota</taxon>
        <taxon>Metazoa</taxon>
        <taxon>Ecdysozoa</taxon>
        <taxon>Arthropoda</taxon>
        <taxon>Hexapoda</taxon>
        <taxon>Collembola</taxon>
        <taxon>Symphypleona</taxon>
        <taxon>Sminthuridae</taxon>
        <taxon>Allacma</taxon>
    </lineage>
</organism>
<feature type="region of interest" description="Disordered" evidence="2">
    <location>
        <begin position="728"/>
        <end position="776"/>
    </location>
</feature>
<feature type="compositionally biased region" description="Low complexity" evidence="2">
    <location>
        <begin position="809"/>
        <end position="819"/>
    </location>
</feature>
<feature type="compositionally biased region" description="Low complexity" evidence="2">
    <location>
        <begin position="1129"/>
        <end position="1159"/>
    </location>
</feature>
<evidence type="ECO:0000313" key="4">
    <source>
        <dbReference type="EMBL" id="CAG7733308.1"/>
    </source>
</evidence>
<feature type="compositionally biased region" description="Acidic residues" evidence="2">
    <location>
        <begin position="140"/>
        <end position="153"/>
    </location>
</feature>
<feature type="region of interest" description="Disordered" evidence="2">
    <location>
        <begin position="26"/>
        <end position="64"/>
    </location>
</feature>
<evidence type="ECO:0000313" key="5">
    <source>
        <dbReference type="Proteomes" id="UP000708208"/>
    </source>
</evidence>
<feature type="region of interest" description="Disordered" evidence="2">
    <location>
        <begin position="1572"/>
        <end position="1591"/>
    </location>
</feature>
<feature type="compositionally biased region" description="Basic and acidic residues" evidence="2">
    <location>
        <begin position="125"/>
        <end position="139"/>
    </location>
</feature>
<feature type="region of interest" description="Disordered" evidence="2">
    <location>
        <begin position="564"/>
        <end position="592"/>
    </location>
</feature>
<feature type="region of interest" description="Disordered" evidence="2">
    <location>
        <begin position="79"/>
        <end position="246"/>
    </location>
</feature>
<proteinExistence type="predicted"/>
<feature type="region of interest" description="Disordered" evidence="2">
    <location>
        <begin position="414"/>
        <end position="437"/>
    </location>
</feature>
<keyword evidence="1" id="KW-0862">Zinc</keyword>
<dbReference type="PANTHER" id="PTHR21190:SF1">
    <property type="entry name" value="GH10077P"/>
    <property type="match status" value="1"/>
</dbReference>
<feature type="domain" description="C2H2-type" evidence="3">
    <location>
        <begin position="1452"/>
        <end position="1480"/>
    </location>
</feature>
<feature type="compositionally biased region" description="Basic and acidic residues" evidence="2">
    <location>
        <begin position="26"/>
        <end position="35"/>
    </location>
</feature>
<feature type="compositionally biased region" description="Basic and acidic residues" evidence="2">
    <location>
        <begin position="751"/>
        <end position="760"/>
    </location>
</feature>
<dbReference type="Pfam" id="PF00096">
    <property type="entry name" value="zf-C2H2"/>
    <property type="match status" value="1"/>
</dbReference>
<feature type="compositionally biased region" description="Polar residues" evidence="2">
    <location>
        <begin position="506"/>
        <end position="521"/>
    </location>
</feature>
<feature type="compositionally biased region" description="Basic and acidic residues" evidence="2">
    <location>
        <begin position="1371"/>
        <end position="1405"/>
    </location>
</feature>
<feature type="region of interest" description="Disordered" evidence="2">
    <location>
        <begin position="1322"/>
        <end position="1347"/>
    </location>
</feature>
<feature type="domain" description="C2H2-type" evidence="3">
    <location>
        <begin position="1235"/>
        <end position="1262"/>
    </location>
</feature>
<feature type="compositionally biased region" description="Low complexity" evidence="2">
    <location>
        <begin position="299"/>
        <end position="311"/>
    </location>
</feature>
<feature type="compositionally biased region" description="Low complexity" evidence="2">
    <location>
        <begin position="926"/>
        <end position="946"/>
    </location>
</feature>
<feature type="region of interest" description="Disordered" evidence="2">
    <location>
        <begin position="926"/>
        <end position="957"/>
    </location>
</feature>
<dbReference type="GO" id="GO:0008270">
    <property type="term" value="F:zinc ion binding"/>
    <property type="evidence" value="ECO:0007669"/>
    <property type="project" value="UniProtKB-KW"/>
</dbReference>
<feature type="region of interest" description="Disordered" evidence="2">
    <location>
        <begin position="790"/>
        <end position="819"/>
    </location>
</feature>
<comment type="caution">
    <text evidence="4">The sequence shown here is derived from an EMBL/GenBank/DDBJ whole genome shotgun (WGS) entry which is preliminary data.</text>
</comment>
<dbReference type="PANTHER" id="PTHR21190">
    <property type="entry name" value="GH10077P"/>
    <property type="match status" value="1"/>
</dbReference>
<feature type="region of interest" description="Disordered" evidence="2">
    <location>
        <begin position="1116"/>
        <end position="1166"/>
    </location>
</feature>
<feature type="compositionally biased region" description="Acidic residues" evidence="2">
    <location>
        <begin position="761"/>
        <end position="773"/>
    </location>
</feature>
<dbReference type="EMBL" id="CAJVCH010246664">
    <property type="protein sequence ID" value="CAG7733308.1"/>
    <property type="molecule type" value="Genomic_DNA"/>
</dbReference>
<keyword evidence="1" id="KW-0479">Metal-binding</keyword>
<keyword evidence="1" id="KW-0863">Zinc-finger</keyword>
<gene>
    <name evidence="4" type="ORF">AFUS01_LOCUS21761</name>
</gene>
<feature type="region of interest" description="Disordered" evidence="2">
    <location>
        <begin position="495"/>
        <end position="521"/>
    </location>
</feature>
<reference evidence="4" key="1">
    <citation type="submission" date="2021-06" db="EMBL/GenBank/DDBJ databases">
        <authorList>
            <person name="Hodson N. C."/>
            <person name="Mongue J. A."/>
            <person name="Jaron S. K."/>
        </authorList>
    </citation>
    <scope>NUCLEOTIDE SEQUENCE</scope>
</reference>
<feature type="domain" description="C2H2-type" evidence="3">
    <location>
        <begin position="1080"/>
        <end position="1108"/>
    </location>
</feature>
<accession>A0A8J2P047</accession>
<keyword evidence="5" id="KW-1185">Reference proteome</keyword>
<sequence>MATTATATLNGGPRGGLHATTLIHSEESQQDETCRVDSNSSFDSGHEDATAMPPLGLEDVSGWSGYKSSFYLDNQLSSMEASTGNKKRRKQSRPVRIPASEHMDNPRGAPGQPGLPPSHPQTFPHSDHSKVRAGPHPDLEECDNVGSEEEDEEESKHEDDNSLPPSKHAKSRRQVPLNLSSKTQGDDSSTDFDPSAGAGHLESISSSSHLTQLQLNSLMDNDKTELPGQGTKDSNRNSNPSFSPGLFPLISSSPFFSFFPQGQQSGHLSQQSGHLGQQQHLPNYQQLAASTTPNPPSGTPSSSSSVGSSHPNPHHHNNNSLSSNNNLAPGNLSNIPPQRIFNPEAYCDLCNKEFCNKYFLKTHKANKHGVYSETPTASSLPPSQVMAAAAAALSISSSPSTPFLSTSASSLLVPSTQAPSASGQQLQPSTSMSFNLKSSAPDTSVLSKSLALSLEAKGSGSNSNGSGARESFCDLCQKEFCNKYFLKRHKAKIHGIPMDSNGGGRSSKSLQPNRQNFANGLSDTGLPLMMGSDLESLGLELVAKHMEEAGGIEEGEVGRRAEGMEAGQLSHDTGGKDGDEEMREDQEGPSPFKLSSLQQLKLPLGLPQLGNVGTNENTCQFCFREFSSKALLRSHMTKKHRLLLPTFPPFLLPFQGIGTGLFEENAAEAGGDSVENFYSAEAMQNKEEVDYECNQCGRSFQTVYLLRMHKSYFHPESDEMSDITAAAAAAVTKMEESSDVESGKNTPNPPGDHDNNKAKGEEEEPETEGTSDSDDLRRLQTMIMELNRVSSAAASSSWSPPPECPPSASPANAGPSSNSASVCHICSKEFYSGYFLQQHIQHFHSNPDVIKTESSDVSSKTPLFDSPKKMSEIFDGSKAKVSDLFDSSKKMNELFENSSSSPGGKDKITKDSLGGLEVGGLSLPPGSSSFLTPGPKSSSASSLKTEASGKRPSPSLSRSYCTICHKELCNKYFMRTHMLKMHGISIESSTGLGGVTCDICNKELCSKYFLKVHKQNTHGIVEDGPSPPNPSTPGPIGLPLVSSAPPEPSVSITTTQADLVPLLASNPVEVQNRYFCHYSEVCPFCGRRFRSAKWLKTHLMSDHGQEGKDKWKSIEKSLQQQHHPRRQSKSSTGLSVSSSSRSSQKPGKSGQGKQVSGGSIPASSNGSNGNKCALCGYQTQDVEVMKVHLIKEHASQLTGAEGGSGALQYQDPSRVVLDPLTLLFQKMEGGTNKLYRCAYCPFTTSLLVYLYAHERTHTGLANSMTPQPAQSTSSAAPSEPSNTFQCPMCFHTFHHLETFQQHLIGHQMSGVLAPFFTPATSSSGGGRMSFESPPSGEIPTFPALSLLNGNTPESLYLSLKSAEQEEDERDRDDRGRGEEDDRDRTEEYDRDRDNTGERGKAEGGKRYQGGGAPEAMSTNVSTSMELKDRVRSRSEDQEFFKMRRKSRKVKSYRCSYCDGSFRSRQDCLSHIQQTHSRKRSSYFRCRKCKFQCNQYQKLLVHNRVHHSLFKHSGRGGGGGMRCIKLRDSNSVTMVGRNEWMSVEGLPQGRGVPQEGVLGDYLMQGFLLSCSSDEGREDKPARAGPDVTSTEDQVVDEPLSHNNNHNCANKYQSGLFVPSLVYLPVREKVSQSVRVSFSLTPTS</sequence>
<dbReference type="InterPro" id="IPR013087">
    <property type="entry name" value="Znf_C2H2_type"/>
</dbReference>
<feature type="region of interest" description="Disordered" evidence="2">
    <location>
        <begin position="1360"/>
        <end position="1430"/>
    </location>
</feature>
<dbReference type="OrthoDB" id="10020956at2759"/>
<evidence type="ECO:0000256" key="2">
    <source>
        <dbReference type="SAM" id="MobiDB-lite"/>
    </source>
</evidence>
<feature type="compositionally biased region" description="Low complexity" evidence="2">
    <location>
        <begin position="318"/>
        <end position="331"/>
    </location>
</feature>
<feature type="compositionally biased region" description="Polar residues" evidence="2">
    <location>
        <begin position="203"/>
        <end position="219"/>
    </location>
</feature>
<feature type="region of interest" description="Disordered" evidence="2">
    <location>
        <begin position="1020"/>
        <end position="1051"/>
    </location>
</feature>
<feature type="domain" description="C2H2-type" evidence="3">
    <location>
        <begin position="821"/>
        <end position="849"/>
    </location>
</feature>
<feature type="domain" description="C2H2-type" evidence="3">
    <location>
        <begin position="617"/>
        <end position="645"/>
    </location>
</feature>
<dbReference type="Proteomes" id="UP000708208">
    <property type="component" value="Unassembled WGS sequence"/>
</dbReference>
<feature type="domain" description="C2H2-type" evidence="3">
    <location>
        <begin position="691"/>
        <end position="719"/>
    </location>
</feature>
<feature type="region of interest" description="Disordered" evidence="2">
    <location>
        <begin position="287"/>
        <end position="331"/>
    </location>
</feature>
<evidence type="ECO:0000259" key="3">
    <source>
        <dbReference type="PROSITE" id="PS50157"/>
    </source>
</evidence>
<feature type="compositionally biased region" description="Pro residues" evidence="2">
    <location>
        <begin position="799"/>
        <end position="808"/>
    </location>
</feature>
<dbReference type="PROSITE" id="PS00028">
    <property type="entry name" value="ZINC_FINGER_C2H2_1"/>
    <property type="match status" value="9"/>
</dbReference>